<evidence type="ECO:0000256" key="2">
    <source>
        <dbReference type="ARBA" id="ARBA00049106"/>
    </source>
</evidence>
<comment type="caution">
    <text evidence="3">The sequence shown here is derived from an EMBL/GenBank/DDBJ whole genome shotgun (WGS) entry which is preliminary data.</text>
</comment>
<proteinExistence type="inferred from homology"/>
<gene>
    <name evidence="3" type="ORF">Pa4123_56570</name>
</gene>
<name>A0ABQ5R477_9ACTN</name>
<sequence length="156" mass="17023">MAGIRSLARRLGGAAWFANTGRILVPADRLVGRLTGGRVVALGIVPSLLLTTTGRRSGQPRTQPLLFVRDGDGWVVTGSNWGQTHQPAWALNLLANPRATVTVKGRQVPVEAHLATGAERDRLWQLVTTEWPPYEAYVKRAGGRDIHVFRLTPTKS</sequence>
<keyword evidence="4" id="KW-1185">Reference proteome</keyword>
<dbReference type="PANTHER" id="PTHR39428">
    <property type="entry name" value="F420H(2)-DEPENDENT QUINONE REDUCTASE RV1261C"/>
    <property type="match status" value="1"/>
</dbReference>
<dbReference type="PANTHER" id="PTHR39428:SF1">
    <property type="entry name" value="F420H(2)-DEPENDENT QUINONE REDUCTASE RV1261C"/>
    <property type="match status" value="1"/>
</dbReference>
<evidence type="ECO:0000256" key="1">
    <source>
        <dbReference type="ARBA" id="ARBA00008710"/>
    </source>
</evidence>
<dbReference type="InterPro" id="IPR004378">
    <property type="entry name" value="F420H2_quin_Rdtase"/>
</dbReference>
<evidence type="ECO:0008006" key="5">
    <source>
        <dbReference type="Google" id="ProtNLM"/>
    </source>
</evidence>
<accession>A0ABQ5R477</accession>
<dbReference type="Gene3D" id="2.30.110.10">
    <property type="entry name" value="Electron Transport, Fmn-binding Protein, Chain A"/>
    <property type="match status" value="1"/>
</dbReference>
<evidence type="ECO:0000313" key="3">
    <source>
        <dbReference type="EMBL" id="GLI00381.1"/>
    </source>
</evidence>
<comment type="catalytic activity">
    <reaction evidence="2">
        <text>oxidized coenzyme F420-(gamma-L-Glu)(n) + a quinol + H(+) = reduced coenzyme F420-(gamma-L-Glu)(n) + a quinone</text>
        <dbReference type="Rhea" id="RHEA:39663"/>
        <dbReference type="Rhea" id="RHEA-COMP:12939"/>
        <dbReference type="Rhea" id="RHEA-COMP:14378"/>
        <dbReference type="ChEBI" id="CHEBI:15378"/>
        <dbReference type="ChEBI" id="CHEBI:24646"/>
        <dbReference type="ChEBI" id="CHEBI:132124"/>
        <dbReference type="ChEBI" id="CHEBI:133980"/>
        <dbReference type="ChEBI" id="CHEBI:139511"/>
    </reaction>
</comment>
<dbReference type="SUPFAM" id="SSF50475">
    <property type="entry name" value="FMN-binding split barrel"/>
    <property type="match status" value="1"/>
</dbReference>
<dbReference type="InterPro" id="IPR012349">
    <property type="entry name" value="Split_barrel_FMN-bd"/>
</dbReference>
<organism evidence="3 4">
    <name type="scientific">Phytohabitans aurantiacus</name>
    <dbReference type="NCBI Taxonomy" id="3016789"/>
    <lineage>
        <taxon>Bacteria</taxon>
        <taxon>Bacillati</taxon>
        <taxon>Actinomycetota</taxon>
        <taxon>Actinomycetes</taxon>
        <taxon>Micromonosporales</taxon>
        <taxon>Micromonosporaceae</taxon>
    </lineage>
</organism>
<evidence type="ECO:0000313" key="4">
    <source>
        <dbReference type="Proteomes" id="UP001144280"/>
    </source>
</evidence>
<comment type="similarity">
    <text evidence="1">Belongs to the F420H(2)-dependent quinone reductase family.</text>
</comment>
<reference evidence="3" key="1">
    <citation type="submission" date="2022-12" db="EMBL/GenBank/DDBJ databases">
        <title>New Phytohabitans aurantiacus sp. RD004123 nov., an actinomycete isolated from soil.</title>
        <authorList>
            <person name="Triningsih D.W."/>
            <person name="Harunari E."/>
            <person name="Igarashi Y."/>
        </authorList>
    </citation>
    <scope>NUCLEOTIDE SEQUENCE</scope>
    <source>
        <strain evidence="3">RD004123</strain>
    </source>
</reference>
<dbReference type="Proteomes" id="UP001144280">
    <property type="component" value="Unassembled WGS sequence"/>
</dbReference>
<protein>
    <recommendedName>
        <fullName evidence="5">Nitroreductase</fullName>
    </recommendedName>
</protein>
<dbReference type="RefSeq" id="WP_281900633.1">
    <property type="nucleotide sequence ID" value="NZ_BSDI01000032.1"/>
</dbReference>
<dbReference type="EMBL" id="BSDI01000032">
    <property type="protein sequence ID" value="GLI00381.1"/>
    <property type="molecule type" value="Genomic_DNA"/>
</dbReference>
<dbReference type="NCBIfam" id="TIGR00026">
    <property type="entry name" value="hi_GC_TIGR00026"/>
    <property type="match status" value="1"/>
</dbReference>
<dbReference type="Pfam" id="PF04075">
    <property type="entry name" value="F420H2_quin_red"/>
    <property type="match status" value="1"/>
</dbReference>